<name>A0A2Z7AMH4_9LAMI</name>
<dbReference type="EMBL" id="KV014004">
    <property type="protein sequence ID" value="KZV22913.1"/>
    <property type="molecule type" value="Genomic_DNA"/>
</dbReference>
<dbReference type="Proteomes" id="UP000250235">
    <property type="component" value="Unassembled WGS sequence"/>
</dbReference>
<reference evidence="2 3" key="1">
    <citation type="journal article" date="2015" name="Proc. Natl. Acad. Sci. U.S.A.">
        <title>The resurrection genome of Boea hygrometrica: A blueprint for survival of dehydration.</title>
        <authorList>
            <person name="Xiao L."/>
            <person name="Yang G."/>
            <person name="Zhang L."/>
            <person name="Yang X."/>
            <person name="Zhao S."/>
            <person name="Ji Z."/>
            <person name="Zhou Q."/>
            <person name="Hu M."/>
            <person name="Wang Y."/>
            <person name="Chen M."/>
            <person name="Xu Y."/>
            <person name="Jin H."/>
            <person name="Xiao X."/>
            <person name="Hu G."/>
            <person name="Bao F."/>
            <person name="Hu Y."/>
            <person name="Wan P."/>
            <person name="Li L."/>
            <person name="Deng X."/>
            <person name="Kuang T."/>
            <person name="Xiang C."/>
            <person name="Zhu J.K."/>
            <person name="Oliver M.J."/>
            <person name="He Y."/>
        </authorList>
    </citation>
    <scope>NUCLEOTIDE SEQUENCE [LARGE SCALE GENOMIC DNA]</scope>
    <source>
        <strain evidence="3">cv. XS01</strain>
    </source>
</reference>
<gene>
    <name evidence="2" type="ORF">F511_39378</name>
</gene>
<evidence type="ECO:0000256" key="1">
    <source>
        <dbReference type="SAM" id="MobiDB-lite"/>
    </source>
</evidence>
<accession>A0A2Z7AMH4</accession>
<evidence type="ECO:0000313" key="3">
    <source>
        <dbReference type="Proteomes" id="UP000250235"/>
    </source>
</evidence>
<feature type="region of interest" description="Disordered" evidence="1">
    <location>
        <begin position="81"/>
        <end position="109"/>
    </location>
</feature>
<evidence type="ECO:0000313" key="2">
    <source>
        <dbReference type="EMBL" id="KZV22913.1"/>
    </source>
</evidence>
<organism evidence="2 3">
    <name type="scientific">Dorcoceras hygrometricum</name>
    <dbReference type="NCBI Taxonomy" id="472368"/>
    <lineage>
        <taxon>Eukaryota</taxon>
        <taxon>Viridiplantae</taxon>
        <taxon>Streptophyta</taxon>
        <taxon>Embryophyta</taxon>
        <taxon>Tracheophyta</taxon>
        <taxon>Spermatophyta</taxon>
        <taxon>Magnoliopsida</taxon>
        <taxon>eudicotyledons</taxon>
        <taxon>Gunneridae</taxon>
        <taxon>Pentapetalae</taxon>
        <taxon>asterids</taxon>
        <taxon>lamiids</taxon>
        <taxon>Lamiales</taxon>
        <taxon>Gesneriaceae</taxon>
        <taxon>Didymocarpoideae</taxon>
        <taxon>Trichosporeae</taxon>
        <taxon>Loxocarpinae</taxon>
        <taxon>Dorcoceras</taxon>
    </lineage>
</organism>
<dbReference type="AlphaFoldDB" id="A0A2Z7AMH4"/>
<protein>
    <submittedName>
        <fullName evidence="2">Uncharacterized protein</fullName>
    </submittedName>
</protein>
<dbReference type="OrthoDB" id="1751327at2759"/>
<proteinExistence type="predicted"/>
<sequence>MVSEHGPEINTRTPCWNRFHRPSLRGTDPKEKLRHFVDVLKPAFRHDVRLVEPKDYRGAVDKALRADQDWKAFVEERQLKRQAFQQKDQRPPKKPYKNQQRSQEQKPQEHKLLVVQPISVVSVSWKQASVPKCQKNHPASGFLSSADFHYPTTGCSLTNDWLIYCYFVDPINCVDHRYVPID</sequence>
<keyword evidence="3" id="KW-1185">Reference proteome</keyword>